<sequence>MLIKCTKKLLEQLNIKPEIQVEHELLFSWHANLITVNRRKAVVLMNDKNNYIIVLYGLKLKDFKNLNEHIFNAIRATFKEECINEEVIDKYINNSQEILYSKTSSRSMISKLNNACIILPRFDDLLEGESIYKSSLGVKLSRLAFKNSLKEYILPCEEMYKDLETFTDKNIFTYDGPIYKVIDYIISLTHLYGLVHKNKVIEIYNMQNEEIIDEEIINYHIKKYLGDFNDNFVKIHSDYFVHELIMEFDNFYEQLRQRKGKPFYIPDQEELFNYIDDNYIEINKEYKNLLKYVTNNILNGDKEEAESLVEDIHNCCHQDFSLGAIFGLFNERDISFKDGNQVNETIQLIMDMANNIRIWENNGFTPKEIFEIMDMSNLSPFSEGDASSGSKPNLVSIPGGKIKKIGRNDPCPCGSGKKYKKCCGKLELS</sequence>
<accession>A0ABS4G9E2</accession>
<gene>
    <name evidence="2" type="ORF">J2Z76_000154</name>
</gene>
<evidence type="ECO:0000313" key="3">
    <source>
        <dbReference type="Proteomes" id="UP001519342"/>
    </source>
</evidence>
<dbReference type="Gene3D" id="3.10.450.50">
    <property type="match status" value="1"/>
</dbReference>
<dbReference type="Pfam" id="PF02810">
    <property type="entry name" value="SEC-C"/>
    <property type="match status" value="1"/>
</dbReference>
<comment type="caution">
    <text evidence="2">The sequence shown here is derived from an EMBL/GenBank/DDBJ whole genome shotgun (WGS) entry which is preliminary data.</text>
</comment>
<organism evidence="2 3">
    <name type="scientific">Sedimentibacter acidaminivorans</name>
    <dbReference type="NCBI Taxonomy" id="913099"/>
    <lineage>
        <taxon>Bacteria</taxon>
        <taxon>Bacillati</taxon>
        <taxon>Bacillota</taxon>
        <taxon>Tissierellia</taxon>
        <taxon>Sedimentibacter</taxon>
    </lineage>
</organism>
<proteinExistence type="predicted"/>
<keyword evidence="3" id="KW-1185">Reference proteome</keyword>
<feature type="domain" description="DUF6933" evidence="1">
    <location>
        <begin position="2"/>
        <end position="158"/>
    </location>
</feature>
<name>A0ABS4G9E2_9FIRM</name>
<dbReference type="Pfam" id="PF22016">
    <property type="entry name" value="DUF6933"/>
    <property type="match status" value="1"/>
</dbReference>
<dbReference type="EMBL" id="JAGGKS010000001">
    <property type="protein sequence ID" value="MBP1924301.1"/>
    <property type="molecule type" value="Genomic_DNA"/>
</dbReference>
<dbReference type="InterPro" id="IPR053864">
    <property type="entry name" value="DUF6933"/>
</dbReference>
<evidence type="ECO:0000313" key="2">
    <source>
        <dbReference type="EMBL" id="MBP1924301.1"/>
    </source>
</evidence>
<protein>
    <recommendedName>
        <fullName evidence="1">DUF6933 domain-containing protein</fullName>
    </recommendedName>
</protein>
<dbReference type="Proteomes" id="UP001519342">
    <property type="component" value="Unassembled WGS sequence"/>
</dbReference>
<evidence type="ECO:0000259" key="1">
    <source>
        <dbReference type="Pfam" id="PF22016"/>
    </source>
</evidence>
<dbReference type="RefSeq" id="WP_245210255.1">
    <property type="nucleotide sequence ID" value="NZ_JAGGKS010000001.1"/>
</dbReference>
<reference evidence="2 3" key="1">
    <citation type="submission" date="2021-03" db="EMBL/GenBank/DDBJ databases">
        <title>Genomic Encyclopedia of Type Strains, Phase IV (KMG-IV): sequencing the most valuable type-strain genomes for metagenomic binning, comparative biology and taxonomic classification.</title>
        <authorList>
            <person name="Goeker M."/>
        </authorList>
    </citation>
    <scope>NUCLEOTIDE SEQUENCE [LARGE SCALE GENOMIC DNA]</scope>
    <source>
        <strain evidence="2 3">DSM 24004</strain>
    </source>
</reference>
<dbReference type="InterPro" id="IPR004027">
    <property type="entry name" value="SEC_C_motif"/>
</dbReference>
<dbReference type="SUPFAM" id="SSF103642">
    <property type="entry name" value="Sec-C motif"/>
    <property type="match status" value="1"/>
</dbReference>